<reference evidence="2" key="2">
    <citation type="submission" date="2023-06" db="EMBL/GenBank/DDBJ databases">
        <authorList>
            <consortium name="Lawrence Berkeley National Laboratory"/>
            <person name="Haridas S."/>
            <person name="Hensen N."/>
            <person name="Bonometti L."/>
            <person name="Westerberg I."/>
            <person name="Brannstrom I.O."/>
            <person name="Guillou S."/>
            <person name="Cros-Aarteil S."/>
            <person name="Calhoun S."/>
            <person name="Kuo A."/>
            <person name="Mondo S."/>
            <person name="Pangilinan J."/>
            <person name="Riley R."/>
            <person name="Labutti K."/>
            <person name="Andreopoulos B."/>
            <person name="Lipzen A."/>
            <person name="Chen C."/>
            <person name="Yanf M."/>
            <person name="Daum C."/>
            <person name="Ng V."/>
            <person name="Clum A."/>
            <person name="Steindorff A."/>
            <person name="Ohm R."/>
            <person name="Martin F."/>
            <person name="Silar P."/>
            <person name="Natvig D."/>
            <person name="Lalanne C."/>
            <person name="Gautier V."/>
            <person name="Ament-Velasquez S.L."/>
            <person name="Kruys A."/>
            <person name="Hutchinson M.I."/>
            <person name="Powell A.J."/>
            <person name="Barry K."/>
            <person name="Miller A.N."/>
            <person name="Grigoriev I.V."/>
            <person name="Debuchy R."/>
            <person name="Gladieux P."/>
            <person name="Thoren M.H."/>
            <person name="Johannesson H."/>
        </authorList>
    </citation>
    <scope>NUCLEOTIDE SEQUENCE</scope>
    <source>
        <strain evidence="2">CBS 560.94</strain>
    </source>
</reference>
<organism evidence="2 3">
    <name type="scientific">Neurospora tetraspora</name>
    <dbReference type="NCBI Taxonomy" id="94610"/>
    <lineage>
        <taxon>Eukaryota</taxon>
        <taxon>Fungi</taxon>
        <taxon>Dikarya</taxon>
        <taxon>Ascomycota</taxon>
        <taxon>Pezizomycotina</taxon>
        <taxon>Sordariomycetes</taxon>
        <taxon>Sordariomycetidae</taxon>
        <taxon>Sordariales</taxon>
        <taxon>Sordariaceae</taxon>
        <taxon>Neurospora</taxon>
    </lineage>
</organism>
<dbReference type="InterPro" id="IPR025714">
    <property type="entry name" value="Methyltranfer_dom"/>
</dbReference>
<dbReference type="EMBL" id="JAUEPP010000001">
    <property type="protein sequence ID" value="KAK3355143.1"/>
    <property type="molecule type" value="Genomic_DNA"/>
</dbReference>
<evidence type="ECO:0000259" key="1">
    <source>
        <dbReference type="Pfam" id="PF13847"/>
    </source>
</evidence>
<dbReference type="PANTHER" id="PTHR43861:SF1">
    <property type="entry name" value="TRANS-ACONITATE 2-METHYLTRANSFERASE"/>
    <property type="match status" value="1"/>
</dbReference>
<dbReference type="GeneID" id="87863180"/>
<keyword evidence="2" id="KW-0489">Methyltransferase</keyword>
<dbReference type="Pfam" id="PF13847">
    <property type="entry name" value="Methyltransf_31"/>
    <property type="match status" value="1"/>
</dbReference>
<dbReference type="RefSeq" id="XP_062686521.1">
    <property type="nucleotide sequence ID" value="XM_062826026.1"/>
</dbReference>
<dbReference type="AlphaFoldDB" id="A0AAE0JPS2"/>
<reference evidence="2" key="1">
    <citation type="journal article" date="2023" name="Mol. Phylogenet. Evol.">
        <title>Genome-scale phylogeny and comparative genomics of the fungal order Sordariales.</title>
        <authorList>
            <person name="Hensen N."/>
            <person name="Bonometti L."/>
            <person name="Westerberg I."/>
            <person name="Brannstrom I.O."/>
            <person name="Guillou S."/>
            <person name="Cros-Aarteil S."/>
            <person name="Calhoun S."/>
            <person name="Haridas S."/>
            <person name="Kuo A."/>
            <person name="Mondo S."/>
            <person name="Pangilinan J."/>
            <person name="Riley R."/>
            <person name="LaButti K."/>
            <person name="Andreopoulos B."/>
            <person name="Lipzen A."/>
            <person name="Chen C."/>
            <person name="Yan M."/>
            <person name="Daum C."/>
            <person name="Ng V."/>
            <person name="Clum A."/>
            <person name="Steindorff A."/>
            <person name="Ohm R.A."/>
            <person name="Martin F."/>
            <person name="Silar P."/>
            <person name="Natvig D.O."/>
            <person name="Lalanne C."/>
            <person name="Gautier V."/>
            <person name="Ament-Velasquez S.L."/>
            <person name="Kruys A."/>
            <person name="Hutchinson M.I."/>
            <person name="Powell A.J."/>
            <person name="Barry K."/>
            <person name="Miller A.N."/>
            <person name="Grigoriev I.V."/>
            <person name="Debuchy R."/>
            <person name="Gladieux P."/>
            <person name="Hiltunen Thoren M."/>
            <person name="Johannesson H."/>
        </authorList>
    </citation>
    <scope>NUCLEOTIDE SEQUENCE</scope>
    <source>
        <strain evidence="2">CBS 560.94</strain>
    </source>
</reference>
<dbReference type="PANTHER" id="PTHR43861">
    <property type="entry name" value="TRANS-ACONITATE 2-METHYLTRANSFERASE-RELATED"/>
    <property type="match status" value="1"/>
</dbReference>
<evidence type="ECO:0000313" key="3">
    <source>
        <dbReference type="Proteomes" id="UP001278500"/>
    </source>
</evidence>
<dbReference type="GO" id="GO:0008168">
    <property type="term" value="F:methyltransferase activity"/>
    <property type="evidence" value="ECO:0007669"/>
    <property type="project" value="UniProtKB-KW"/>
</dbReference>
<dbReference type="GO" id="GO:0032259">
    <property type="term" value="P:methylation"/>
    <property type="evidence" value="ECO:0007669"/>
    <property type="project" value="UniProtKB-KW"/>
</dbReference>
<dbReference type="InterPro" id="IPR029063">
    <property type="entry name" value="SAM-dependent_MTases_sf"/>
</dbReference>
<name>A0AAE0JPS2_9PEZI</name>
<accession>A0AAE0JPS2</accession>
<comment type="caution">
    <text evidence="2">The sequence shown here is derived from an EMBL/GenBank/DDBJ whole genome shotgun (WGS) entry which is preliminary data.</text>
</comment>
<dbReference type="Gene3D" id="3.40.50.150">
    <property type="entry name" value="Vaccinia Virus protein VP39"/>
    <property type="match status" value="1"/>
</dbReference>
<proteinExistence type="predicted"/>
<dbReference type="SUPFAM" id="SSF53335">
    <property type="entry name" value="S-adenosyl-L-methionine-dependent methyltransferases"/>
    <property type="match status" value="1"/>
</dbReference>
<keyword evidence="3" id="KW-1185">Reference proteome</keyword>
<dbReference type="Proteomes" id="UP001278500">
    <property type="component" value="Unassembled WGS sequence"/>
</dbReference>
<gene>
    <name evidence="2" type="ORF">B0H65DRAFT_450934</name>
</gene>
<feature type="domain" description="Methyltransferase" evidence="1">
    <location>
        <begin position="37"/>
        <end position="153"/>
    </location>
</feature>
<dbReference type="CDD" id="cd02440">
    <property type="entry name" value="AdoMet_MTases"/>
    <property type="match status" value="1"/>
</dbReference>
<sequence length="281" mass="31346">MASQQNKDNWSSEAYQSAASFVPKLATKIVQWLDPQKDDVILDIGCGDGVLDFEIAQVFEGGRGRLHGVDSSKAMIEAAQKKAADDAHLKATCTFEVLDATALISKTHLHYVRFNKAFSNAALHWILRPEDKRQVFFQGVRNVLAPGGVFAFEMGGLGNVSEIRATLLAAVGRRVGLKRAQEVDPWFFPDEEWIKQMMEETVGGWKVEKVEREWRPTNADVGGVEGWVRLMGAQFLQALGSEEEREEVVREVVDVLEIVCAKPGGGHMYSYVRLRVLARKL</sequence>
<evidence type="ECO:0000313" key="2">
    <source>
        <dbReference type="EMBL" id="KAK3355143.1"/>
    </source>
</evidence>
<keyword evidence="2" id="KW-0808">Transferase</keyword>
<protein>
    <submittedName>
        <fullName evidence="2">S-adenosyl-L-methionine-dependent methyltransferase</fullName>
    </submittedName>
</protein>